<accession>A0A1G2GVG1</accession>
<dbReference type="Proteomes" id="UP000178186">
    <property type="component" value="Unassembled WGS sequence"/>
</dbReference>
<reference evidence="1 2" key="1">
    <citation type="journal article" date="2016" name="Nat. Commun.">
        <title>Thousands of microbial genomes shed light on interconnected biogeochemical processes in an aquifer system.</title>
        <authorList>
            <person name="Anantharaman K."/>
            <person name="Brown C.T."/>
            <person name="Hug L.A."/>
            <person name="Sharon I."/>
            <person name="Castelle C.J."/>
            <person name="Probst A.J."/>
            <person name="Thomas B.C."/>
            <person name="Singh A."/>
            <person name="Wilkins M.J."/>
            <person name="Karaoz U."/>
            <person name="Brodie E.L."/>
            <person name="Williams K.H."/>
            <person name="Hubbard S.S."/>
            <person name="Banfield J.F."/>
        </authorList>
    </citation>
    <scope>NUCLEOTIDE SEQUENCE [LARGE SCALE GENOMIC DNA]</scope>
</reference>
<gene>
    <name evidence="1" type="ORF">A3H64_00080</name>
</gene>
<dbReference type="AlphaFoldDB" id="A0A1G2GVG1"/>
<organism evidence="1 2">
    <name type="scientific">Candidatus Ryanbacteria bacterium RIFCSPLOWO2_02_FULL_45_11c</name>
    <dbReference type="NCBI Taxonomy" id="1802128"/>
    <lineage>
        <taxon>Bacteria</taxon>
        <taxon>Candidatus Ryaniibacteriota</taxon>
    </lineage>
</organism>
<proteinExistence type="predicted"/>
<dbReference type="EMBL" id="MHNY01000048">
    <property type="protein sequence ID" value="OGZ54195.1"/>
    <property type="molecule type" value="Genomic_DNA"/>
</dbReference>
<evidence type="ECO:0000313" key="1">
    <source>
        <dbReference type="EMBL" id="OGZ54195.1"/>
    </source>
</evidence>
<comment type="caution">
    <text evidence="1">The sequence shown here is derived from an EMBL/GenBank/DDBJ whole genome shotgun (WGS) entry which is preliminary data.</text>
</comment>
<protein>
    <submittedName>
        <fullName evidence="1">Uncharacterized protein</fullName>
    </submittedName>
</protein>
<name>A0A1G2GVG1_9BACT</name>
<dbReference type="STRING" id="1802128.A3H64_00080"/>
<sequence length="250" mass="27874">MFEREKLSHIVAVAFLLIAVSVIAVAEYFGVPVHKTFKDRQVFCTQEAKVCPDGSAVGRVGPNCEFVECATSNVKQAEDIIFGQEAEKLCGPQPPTTCQSGKQLGCDLEIKQWGCYPAPSLSTADWQTYRNEEYGFEVKYPAEWTAPTANSYRFYEKTEEVLFVNEGCGGHGLPHSEGYSLINSTESIMLDGKPAEKVIFRDRDNSVLYMSWQIGDPKESSACLELVAHPSNVNQVEILEKVFSTFKFIE</sequence>
<evidence type="ECO:0000313" key="2">
    <source>
        <dbReference type="Proteomes" id="UP000178186"/>
    </source>
</evidence>